<name>A0ACA9P160_9GLOM</name>
<evidence type="ECO:0000313" key="1">
    <source>
        <dbReference type="EMBL" id="CAG8687331.1"/>
    </source>
</evidence>
<protein>
    <submittedName>
        <fullName evidence="1">3652_t:CDS:1</fullName>
    </submittedName>
</protein>
<proteinExistence type="predicted"/>
<dbReference type="EMBL" id="CAJVPW010020005">
    <property type="protein sequence ID" value="CAG8687331.1"/>
    <property type="molecule type" value="Genomic_DNA"/>
</dbReference>
<reference evidence="1" key="1">
    <citation type="submission" date="2021-06" db="EMBL/GenBank/DDBJ databases">
        <authorList>
            <person name="Kallberg Y."/>
            <person name="Tangrot J."/>
            <person name="Rosling A."/>
        </authorList>
    </citation>
    <scope>NUCLEOTIDE SEQUENCE</scope>
    <source>
        <strain evidence="1">28 12/20/2015</strain>
    </source>
</reference>
<dbReference type="Proteomes" id="UP000789366">
    <property type="component" value="Unassembled WGS sequence"/>
</dbReference>
<evidence type="ECO:0000313" key="2">
    <source>
        <dbReference type="Proteomes" id="UP000789366"/>
    </source>
</evidence>
<organism evidence="1 2">
    <name type="scientific">Cetraspora pellucida</name>
    <dbReference type="NCBI Taxonomy" id="1433469"/>
    <lineage>
        <taxon>Eukaryota</taxon>
        <taxon>Fungi</taxon>
        <taxon>Fungi incertae sedis</taxon>
        <taxon>Mucoromycota</taxon>
        <taxon>Glomeromycotina</taxon>
        <taxon>Glomeromycetes</taxon>
        <taxon>Diversisporales</taxon>
        <taxon>Gigasporaceae</taxon>
        <taxon>Cetraspora</taxon>
    </lineage>
</organism>
<gene>
    <name evidence="1" type="ORF">SPELUC_LOCUS10563</name>
</gene>
<sequence length="57" mass="6329">GKIKMTNEQSKKTTNLHKEVFIATGVDKATIACVVAKFNKTRKVTVLEQGHQAPKDF</sequence>
<keyword evidence="2" id="KW-1185">Reference proteome</keyword>
<feature type="non-terminal residue" evidence="1">
    <location>
        <position position="1"/>
    </location>
</feature>
<accession>A0ACA9P160</accession>
<comment type="caution">
    <text evidence="1">The sequence shown here is derived from an EMBL/GenBank/DDBJ whole genome shotgun (WGS) entry which is preliminary data.</text>
</comment>